<dbReference type="InterPro" id="IPR050834">
    <property type="entry name" value="Glycosyltransf_2"/>
</dbReference>
<dbReference type="AlphaFoldDB" id="A0A951PDM9"/>
<sequence>MSAPPPRVSVMMAVYNSERYLAQAVESVLKQTLRELELIIIDDGSTDGSLAILQQYAAQDPRVRLSHRENRGIPQTRNELLHLATAELLAVMDSDDVALPDRLEQQVTFLQAHPEVVCLGSAFELIDAQNRRITSLPVPLEDAEIQPQILAGHAAIFQPCAMMRRDAVQQVGGYSLAMTQAEDLDLWLRLGEIGKLANLPESLVKYRLHANSVSEQDCALQRQKALEACQQAWQRRGLAGKFEATDAWRPGADRDSQHRFAMQYGWWAFNSGERQTALVYALKAIRLCPSHMGGWKLLRCGLSKAII</sequence>
<reference evidence="2" key="1">
    <citation type="submission" date="2021-05" db="EMBL/GenBank/DDBJ databases">
        <authorList>
            <person name="Pietrasiak N."/>
            <person name="Ward R."/>
            <person name="Stajich J.E."/>
            <person name="Kurbessoian T."/>
        </authorList>
    </citation>
    <scope>NUCLEOTIDE SEQUENCE</scope>
    <source>
        <strain evidence="2">GSE-TBD4-15B</strain>
    </source>
</reference>
<dbReference type="Gene3D" id="3.90.550.10">
    <property type="entry name" value="Spore Coat Polysaccharide Biosynthesis Protein SpsA, Chain A"/>
    <property type="match status" value="1"/>
</dbReference>
<gene>
    <name evidence="2" type="ORF">KME07_19710</name>
</gene>
<dbReference type="EMBL" id="JAHHHV010000079">
    <property type="protein sequence ID" value="MBW4467659.1"/>
    <property type="molecule type" value="Genomic_DNA"/>
</dbReference>
<dbReference type="InterPro" id="IPR001173">
    <property type="entry name" value="Glyco_trans_2-like"/>
</dbReference>
<evidence type="ECO:0000313" key="3">
    <source>
        <dbReference type="Proteomes" id="UP000707356"/>
    </source>
</evidence>
<dbReference type="SUPFAM" id="SSF53448">
    <property type="entry name" value="Nucleotide-diphospho-sugar transferases"/>
    <property type="match status" value="1"/>
</dbReference>
<keyword evidence="2" id="KW-0808">Transferase</keyword>
<keyword evidence="2" id="KW-0328">Glycosyltransferase</keyword>
<reference evidence="2" key="2">
    <citation type="journal article" date="2022" name="Microbiol. Resour. Announc.">
        <title>Metagenome Sequencing to Explore Phylogenomics of Terrestrial Cyanobacteria.</title>
        <authorList>
            <person name="Ward R.D."/>
            <person name="Stajich J.E."/>
            <person name="Johansen J.R."/>
            <person name="Huntemann M."/>
            <person name="Clum A."/>
            <person name="Foster B."/>
            <person name="Foster B."/>
            <person name="Roux S."/>
            <person name="Palaniappan K."/>
            <person name="Varghese N."/>
            <person name="Mukherjee S."/>
            <person name="Reddy T.B.K."/>
            <person name="Daum C."/>
            <person name="Copeland A."/>
            <person name="Chen I.A."/>
            <person name="Ivanova N.N."/>
            <person name="Kyrpides N.C."/>
            <person name="Shapiro N."/>
            <person name="Eloe-Fadrosh E.A."/>
            <person name="Pietrasiak N."/>
        </authorList>
    </citation>
    <scope>NUCLEOTIDE SEQUENCE</scope>
    <source>
        <strain evidence="2">GSE-TBD4-15B</strain>
    </source>
</reference>
<dbReference type="EC" id="2.4.-.-" evidence="2"/>
<dbReference type="Proteomes" id="UP000707356">
    <property type="component" value="Unassembled WGS sequence"/>
</dbReference>
<evidence type="ECO:0000313" key="2">
    <source>
        <dbReference type="EMBL" id="MBW4467659.1"/>
    </source>
</evidence>
<dbReference type="GO" id="GO:0016757">
    <property type="term" value="F:glycosyltransferase activity"/>
    <property type="evidence" value="ECO:0007669"/>
    <property type="project" value="UniProtKB-KW"/>
</dbReference>
<organism evidence="2 3">
    <name type="scientific">Pegethrix bostrychoides GSE-TBD4-15B</name>
    <dbReference type="NCBI Taxonomy" id="2839662"/>
    <lineage>
        <taxon>Bacteria</taxon>
        <taxon>Bacillati</taxon>
        <taxon>Cyanobacteriota</taxon>
        <taxon>Cyanophyceae</taxon>
        <taxon>Oculatellales</taxon>
        <taxon>Oculatellaceae</taxon>
        <taxon>Pegethrix</taxon>
    </lineage>
</organism>
<name>A0A951PDM9_9CYAN</name>
<evidence type="ECO:0000259" key="1">
    <source>
        <dbReference type="Pfam" id="PF00535"/>
    </source>
</evidence>
<protein>
    <submittedName>
        <fullName evidence="2">Glycosyltransferase</fullName>
        <ecNumber evidence="2">2.4.-.-</ecNumber>
    </submittedName>
</protein>
<proteinExistence type="predicted"/>
<dbReference type="PANTHER" id="PTHR43685:SF10">
    <property type="entry name" value="LACTO-N-NEOTETRAOSE BIOSYNTHESIS GLYCOSYL TRANSFERASE LGTA"/>
    <property type="match status" value="1"/>
</dbReference>
<dbReference type="PANTHER" id="PTHR43685">
    <property type="entry name" value="GLYCOSYLTRANSFERASE"/>
    <property type="match status" value="1"/>
</dbReference>
<dbReference type="InterPro" id="IPR029044">
    <property type="entry name" value="Nucleotide-diphossugar_trans"/>
</dbReference>
<comment type="caution">
    <text evidence="2">The sequence shown here is derived from an EMBL/GenBank/DDBJ whole genome shotgun (WGS) entry which is preliminary data.</text>
</comment>
<accession>A0A951PDM9</accession>
<feature type="domain" description="Glycosyltransferase 2-like" evidence="1">
    <location>
        <begin position="9"/>
        <end position="171"/>
    </location>
</feature>
<dbReference type="Pfam" id="PF00535">
    <property type="entry name" value="Glycos_transf_2"/>
    <property type="match status" value="1"/>
</dbReference>